<accession>A0A4Y7I9P2</accession>
<protein>
    <submittedName>
        <fullName evidence="1">Uncharacterized protein</fullName>
    </submittedName>
</protein>
<gene>
    <name evidence="1" type="ORF">C5167_037073</name>
</gene>
<organism evidence="1 2">
    <name type="scientific">Papaver somniferum</name>
    <name type="common">Opium poppy</name>
    <dbReference type="NCBI Taxonomy" id="3469"/>
    <lineage>
        <taxon>Eukaryota</taxon>
        <taxon>Viridiplantae</taxon>
        <taxon>Streptophyta</taxon>
        <taxon>Embryophyta</taxon>
        <taxon>Tracheophyta</taxon>
        <taxon>Spermatophyta</taxon>
        <taxon>Magnoliopsida</taxon>
        <taxon>Ranunculales</taxon>
        <taxon>Papaveraceae</taxon>
        <taxon>Papaveroideae</taxon>
        <taxon>Papaver</taxon>
    </lineage>
</organism>
<sequence length="155" mass="17321">MSSAYSGTGTGTFDLVSLNETVKKPNLSGFGKSDFGNNRKAGSFRKYGPNKRTVRVSCLLMGNMKRPPDDERDSWIIIPKMQQQEASTETLWRPEHIEININGSSHPYITGNSFSTYRQWGQLSQAINVYRNILRMMIVMTDSGDCTASTTTTVP</sequence>
<name>A0A4Y7I9P2_PAPSO</name>
<dbReference type="Proteomes" id="UP000316621">
    <property type="component" value="Chromosome 1"/>
</dbReference>
<reference evidence="1 2" key="1">
    <citation type="journal article" date="2018" name="Science">
        <title>The opium poppy genome and morphinan production.</title>
        <authorList>
            <person name="Guo L."/>
            <person name="Winzer T."/>
            <person name="Yang X."/>
            <person name="Li Y."/>
            <person name="Ning Z."/>
            <person name="He Z."/>
            <person name="Teodor R."/>
            <person name="Lu Y."/>
            <person name="Bowser T.A."/>
            <person name="Graham I.A."/>
            <person name="Ye K."/>
        </authorList>
    </citation>
    <scope>NUCLEOTIDE SEQUENCE [LARGE SCALE GENOMIC DNA]</scope>
    <source>
        <strain evidence="2">cv. HN1</strain>
        <tissue evidence="1">Leaves</tissue>
    </source>
</reference>
<evidence type="ECO:0000313" key="2">
    <source>
        <dbReference type="Proteomes" id="UP000316621"/>
    </source>
</evidence>
<dbReference type="AlphaFoldDB" id="A0A4Y7I9P2"/>
<dbReference type="Gramene" id="RZC44125">
    <property type="protein sequence ID" value="RZC44125"/>
    <property type="gene ID" value="C5167_037073"/>
</dbReference>
<dbReference type="EMBL" id="CM010715">
    <property type="protein sequence ID" value="RZC44125.1"/>
    <property type="molecule type" value="Genomic_DNA"/>
</dbReference>
<proteinExistence type="predicted"/>
<feature type="non-terminal residue" evidence="1">
    <location>
        <position position="155"/>
    </location>
</feature>
<evidence type="ECO:0000313" key="1">
    <source>
        <dbReference type="EMBL" id="RZC44125.1"/>
    </source>
</evidence>
<keyword evidence="2" id="KW-1185">Reference proteome</keyword>